<feature type="binding site" evidence="2">
    <location>
        <position position="101"/>
    </location>
    <ligand>
        <name>Fe cation</name>
        <dbReference type="ChEBI" id="CHEBI:24875"/>
    </ligand>
</feature>
<accession>A0ABX0K549</accession>
<dbReference type="PANTHER" id="PTHR10458">
    <property type="entry name" value="PEPTIDE DEFORMYLASE"/>
    <property type="match status" value="1"/>
</dbReference>
<keyword evidence="4" id="KW-1185">Reference proteome</keyword>
<keyword evidence="2" id="KW-0408">Iron</keyword>
<dbReference type="InterPro" id="IPR023635">
    <property type="entry name" value="Peptide_deformylase"/>
</dbReference>
<feature type="binding site" evidence="2">
    <location>
        <position position="147"/>
    </location>
    <ligand>
        <name>Fe cation</name>
        <dbReference type="ChEBI" id="CHEBI:24875"/>
    </ligand>
</feature>
<evidence type="ECO:0000256" key="2">
    <source>
        <dbReference type="HAMAP-Rule" id="MF_00163"/>
    </source>
</evidence>
<dbReference type="PRINTS" id="PR01576">
    <property type="entry name" value="PDEFORMYLASE"/>
</dbReference>
<dbReference type="PIRSF" id="PIRSF004749">
    <property type="entry name" value="Pep_def"/>
    <property type="match status" value="1"/>
</dbReference>
<protein>
    <recommendedName>
        <fullName evidence="2">Peptide deformylase</fullName>
        <shortName evidence="2">PDF</shortName>
        <ecNumber evidence="2">3.5.1.88</ecNumber>
    </recommendedName>
    <alternativeName>
        <fullName evidence="2">Polypeptide deformylase</fullName>
    </alternativeName>
</protein>
<dbReference type="PANTHER" id="PTHR10458:SF22">
    <property type="entry name" value="PEPTIDE DEFORMYLASE"/>
    <property type="match status" value="1"/>
</dbReference>
<organism evidence="3 4">
    <name type="scientific">Acetobacter conturbans</name>
    <dbReference type="NCBI Taxonomy" id="1737472"/>
    <lineage>
        <taxon>Bacteria</taxon>
        <taxon>Pseudomonadati</taxon>
        <taxon>Pseudomonadota</taxon>
        <taxon>Alphaproteobacteria</taxon>
        <taxon>Acetobacterales</taxon>
        <taxon>Acetobacteraceae</taxon>
        <taxon>Acetobacter</taxon>
    </lineage>
</organism>
<keyword evidence="2 3" id="KW-0378">Hydrolase</keyword>
<dbReference type="NCBIfam" id="NF001159">
    <property type="entry name" value="PRK00150.1-3"/>
    <property type="match status" value="1"/>
</dbReference>
<keyword evidence="2" id="KW-0648">Protein biosynthesis</keyword>
<evidence type="ECO:0000313" key="4">
    <source>
        <dbReference type="Proteomes" id="UP000631653"/>
    </source>
</evidence>
<dbReference type="GO" id="GO:0042586">
    <property type="term" value="F:peptide deformylase activity"/>
    <property type="evidence" value="ECO:0007669"/>
    <property type="project" value="UniProtKB-EC"/>
</dbReference>
<keyword evidence="2" id="KW-0479">Metal-binding</keyword>
<comment type="caution">
    <text evidence="3">The sequence shown here is derived from an EMBL/GenBank/DDBJ whole genome shotgun (WGS) entry which is preliminary data.</text>
</comment>
<evidence type="ECO:0000256" key="1">
    <source>
        <dbReference type="ARBA" id="ARBA00010759"/>
    </source>
</evidence>
<evidence type="ECO:0000313" key="3">
    <source>
        <dbReference type="EMBL" id="NHN89740.1"/>
    </source>
</evidence>
<comment type="similarity">
    <text evidence="1 2">Belongs to the polypeptide deformylase family.</text>
</comment>
<dbReference type="SUPFAM" id="SSF56420">
    <property type="entry name" value="Peptide deformylase"/>
    <property type="match status" value="1"/>
</dbReference>
<gene>
    <name evidence="2 3" type="primary">def</name>
    <name evidence="3" type="ORF">GOB81_14080</name>
</gene>
<dbReference type="InterPro" id="IPR036821">
    <property type="entry name" value="Peptide_deformylase_sf"/>
</dbReference>
<name>A0ABX0K549_9PROT</name>
<feature type="active site" evidence="2">
    <location>
        <position position="144"/>
    </location>
</feature>
<dbReference type="EC" id="3.5.1.88" evidence="2"/>
<dbReference type="Proteomes" id="UP000631653">
    <property type="component" value="Unassembled WGS sequence"/>
</dbReference>
<dbReference type="HAMAP" id="MF_00163">
    <property type="entry name" value="Pep_deformylase"/>
    <property type="match status" value="1"/>
</dbReference>
<comment type="catalytic activity">
    <reaction evidence="2">
        <text>N-terminal N-formyl-L-methionyl-[peptide] + H2O = N-terminal L-methionyl-[peptide] + formate</text>
        <dbReference type="Rhea" id="RHEA:24420"/>
        <dbReference type="Rhea" id="RHEA-COMP:10639"/>
        <dbReference type="Rhea" id="RHEA-COMP:10640"/>
        <dbReference type="ChEBI" id="CHEBI:15377"/>
        <dbReference type="ChEBI" id="CHEBI:15740"/>
        <dbReference type="ChEBI" id="CHEBI:49298"/>
        <dbReference type="ChEBI" id="CHEBI:64731"/>
        <dbReference type="EC" id="3.5.1.88"/>
    </reaction>
</comment>
<comment type="cofactor">
    <cofactor evidence="2">
        <name>Fe(2+)</name>
        <dbReference type="ChEBI" id="CHEBI:29033"/>
    </cofactor>
    <text evidence="2">Binds 1 Fe(2+) ion.</text>
</comment>
<feature type="binding site" evidence="2">
    <location>
        <position position="143"/>
    </location>
    <ligand>
        <name>Fe cation</name>
        <dbReference type="ChEBI" id="CHEBI:24875"/>
    </ligand>
</feature>
<proteinExistence type="inferred from homology"/>
<sequence length="183" mass="19995">MTLLKIARMGHPALLSVAQPVEDLSDPALQTLIDDMIDTMHDSGGVGLAAPQVHVSKRIFVYHVPPSRQEEGEEAPADVQVLINPVITPASADKILRMEGCLSIPGMRGWVPRYTQVRYVGTDRNGHPVSGFAQGFHANVIQHEADHLDGILYPMRMTDLGLMGFDAEANRFLTPDKIAGYTV</sequence>
<reference evidence="3 4" key="1">
    <citation type="journal article" date="2020" name="Int. J. Syst. Evol. Microbiol.">
        <title>Novel acetic acid bacteria from cider fermentations: Acetobacter conturbans sp. nov. and Acetobacter fallax sp. nov.</title>
        <authorList>
            <person name="Sombolestani A.S."/>
            <person name="Cleenwerck I."/>
            <person name="Cnockaert M."/>
            <person name="Borremans W."/>
            <person name="Wieme A.D."/>
            <person name="De Vuyst L."/>
            <person name="Vandamme P."/>
        </authorList>
    </citation>
    <scope>NUCLEOTIDE SEQUENCE [LARGE SCALE GENOMIC DNA]</scope>
    <source>
        <strain evidence="3 4">LMG 1627</strain>
    </source>
</reference>
<dbReference type="Gene3D" id="3.90.45.10">
    <property type="entry name" value="Peptide deformylase"/>
    <property type="match status" value="1"/>
</dbReference>
<dbReference type="RefSeq" id="WP_173571070.1">
    <property type="nucleotide sequence ID" value="NZ_WOSY01000017.1"/>
</dbReference>
<dbReference type="Pfam" id="PF01327">
    <property type="entry name" value="Pep_deformylase"/>
    <property type="match status" value="1"/>
</dbReference>
<comment type="function">
    <text evidence="2">Removes the formyl group from the N-terminal Met of newly synthesized proteins. Requires at least a dipeptide for an efficient rate of reaction. N-terminal L-methionine is a prerequisite for activity but the enzyme has broad specificity at other positions.</text>
</comment>
<dbReference type="EMBL" id="WOSY01000017">
    <property type="protein sequence ID" value="NHN89740.1"/>
    <property type="molecule type" value="Genomic_DNA"/>
</dbReference>
<dbReference type="CDD" id="cd00487">
    <property type="entry name" value="Pep_deformylase"/>
    <property type="match status" value="1"/>
</dbReference>
<dbReference type="NCBIfam" id="TIGR00079">
    <property type="entry name" value="pept_deformyl"/>
    <property type="match status" value="1"/>
</dbReference>